<sequence length="328" mass="33600">MISRRELLRGLAATAVATAAGSGAACSGGTREQLRLAAGEEGGFFWEFAQLTAAAAERADLGVTIVPLRTAGSVDNLAALASGEAELALSLADAAVTAMDAAAVTAMDTAAVSAIDAAADFTAIGKVYENYMQLAVRADSEIKDTSRLAGARISLGARGSGAELTAERILEVLGLGRPGDVTRLHLSMTDAGHALREGSVDAVLWAGGVPTPSFANLGIALRLLDLSAELDLLRQRFGPRYESVLIPPGTYGSQTPVATIGLANLLLAGRTVTDKAAGALVEVLIDHASELVPDQATGSQFLDRQSLIVTAGVPLHPGAAAAYRRHHG</sequence>
<keyword evidence="2" id="KW-1185">Reference proteome</keyword>
<dbReference type="PANTHER" id="PTHR42941">
    <property type="entry name" value="SLL1037 PROTEIN"/>
    <property type="match status" value="1"/>
</dbReference>
<dbReference type="Gene3D" id="3.40.190.10">
    <property type="entry name" value="Periplasmic binding protein-like II"/>
    <property type="match status" value="2"/>
</dbReference>
<dbReference type="NCBIfam" id="TIGR02122">
    <property type="entry name" value="TRAP_TAXI"/>
    <property type="match status" value="1"/>
</dbReference>
<dbReference type="PROSITE" id="PS51257">
    <property type="entry name" value="PROKAR_LIPOPROTEIN"/>
    <property type="match status" value="1"/>
</dbReference>
<dbReference type="Proteomes" id="UP000245711">
    <property type="component" value="Chromosome"/>
</dbReference>
<proteinExistence type="predicted"/>
<gene>
    <name evidence="1" type="ORF">CBI38_26700</name>
</gene>
<dbReference type="PANTHER" id="PTHR42941:SF1">
    <property type="entry name" value="SLL1037 PROTEIN"/>
    <property type="match status" value="1"/>
</dbReference>
<protein>
    <submittedName>
        <fullName evidence="1">TRAP transporter substrate-binding protein</fullName>
    </submittedName>
</protein>
<dbReference type="EMBL" id="CP021354">
    <property type="protein sequence ID" value="AWK74607.1"/>
    <property type="molecule type" value="Genomic_DNA"/>
</dbReference>
<dbReference type="AlphaFoldDB" id="A0A2S2C141"/>
<dbReference type="InterPro" id="IPR011852">
    <property type="entry name" value="TRAP_TAXI"/>
</dbReference>
<dbReference type="InterPro" id="IPR006311">
    <property type="entry name" value="TAT_signal"/>
</dbReference>
<accession>A0A2S2C141</accession>
<organism evidence="1 2">
    <name type="scientific">Rhodococcus oxybenzonivorans</name>
    <dbReference type="NCBI Taxonomy" id="1990687"/>
    <lineage>
        <taxon>Bacteria</taxon>
        <taxon>Bacillati</taxon>
        <taxon>Actinomycetota</taxon>
        <taxon>Actinomycetes</taxon>
        <taxon>Mycobacteriales</taxon>
        <taxon>Nocardiaceae</taxon>
        <taxon>Rhodococcus</taxon>
    </lineage>
</organism>
<dbReference type="OrthoDB" id="5582316at2"/>
<dbReference type="RefSeq" id="WP_109333694.1">
    <property type="nucleotide sequence ID" value="NZ_CP021354.1"/>
</dbReference>
<name>A0A2S2C141_9NOCA</name>
<evidence type="ECO:0000313" key="2">
    <source>
        <dbReference type="Proteomes" id="UP000245711"/>
    </source>
</evidence>
<evidence type="ECO:0000313" key="1">
    <source>
        <dbReference type="EMBL" id="AWK74607.1"/>
    </source>
</evidence>
<reference evidence="1 2" key="1">
    <citation type="submission" date="2017-05" db="EMBL/GenBank/DDBJ databases">
        <title>Isolation of Rhodococcus sp. S2-17 biodegrading of BP-3.</title>
        <authorList>
            <person name="Lee Y."/>
            <person name="Kim K.H."/>
            <person name="Chun B.H."/>
            <person name="Jung H.S."/>
            <person name="Jeon C.O."/>
        </authorList>
    </citation>
    <scope>NUCLEOTIDE SEQUENCE [LARGE SCALE GENOMIC DNA]</scope>
    <source>
        <strain evidence="1 2">S2-17</strain>
    </source>
</reference>
<dbReference type="SUPFAM" id="SSF53850">
    <property type="entry name" value="Periplasmic binding protein-like II"/>
    <property type="match status" value="1"/>
</dbReference>
<dbReference type="PROSITE" id="PS51318">
    <property type="entry name" value="TAT"/>
    <property type="match status" value="1"/>
</dbReference>
<dbReference type="KEGG" id="roz:CBI38_26700"/>
<dbReference type="Pfam" id="PF16868">
    <property type="entry name" value="NMT1_3"/>
    <property type="match status" value="1"/>
</dbReference>